<protein>
    <submittedName>
        <fullName evidence="1">Uncharacterized protein</fullName>
    </submittedName>
</protein>
<proteinExistence type="predicted"/>
<evidence type="ECO:0000313" key="2">
    <source>
        <dbReference type="Proteomes" id="UP001148662"/>
    </source>
</evidence>
<gene>
    <name evidence="1" type="ORF">NM688_g219</name>
</gene>
<dbReference type="EMBL" id="JANHOG010000015">
    <property type="protein sequence ID" value="KAJ3559639.1"/>
    <property type="molecule type" value="Genomic_DNA"/>
</dbReference>
<accession>A0ACC1TEU7</accession>
<sequence length="1086" mass="121029">MDSTAGLSAFPQELLDAIIDHLHDDNSTLRRCSLVSRALLESSQYHLFRSLRVTNHNYARNFTAFANFLENGASPRFCAQVRTLVIRGDQGSYDFPSRALLDRALLSLILKKLTHLSSLTISDVRLQDSHTPACRRFKLEKLIMSSVGSSRDSPRTILSFLDVFAEIGMLQANFVDSWYEPALSQGLMKPLGHTLDSLSLRTHNAHLRGWTTVNCMLDILRRSTSVHTLHTLNVECSDTREVTSVGELLGAVGSNMFHVSIDLSIVFRYEQGSLPDPGEIARALDLSSATNLQSLRICIFPNLALPPAVSIVYMARASECLALILASLSPTVTNIVLELCPTDVMHERFALIDWEALSAVDWDRFADFKRFNVVLTRAVTTDVATEIRRKLYALDEKGILGVAGDEDYYTIVRLNETVGLWVVKQEVIGEGRAHVHRFGVEGVTDIVSFAASRSYDYVIAGGGTTGLTLAARLSEDPGVSVLVLESGLSHLNDPNIKKPSRELVFGSANHNYVWDHRTVSYIRTWLVAVHNQQVPQVEQEHAKDREFVWVRGKGLGGSSNVNFSVWTKPSREDIDDIEKLSNLGWNWNNYQSYLARTEGQVSWGDVISMHIIHIYWKVGRNGPMLIAYPTTLDRRDIELAQVLFNAGIPVASAPFDGDPHGVFFSPSTFNYDTETRYSAVKAFYRPIEARENLLVVPSAHVSRIITSTDHDKIKADGVEVLSGGKSHTIYATKEVIVCAGAIYSPQILELSGIGSKETLLSAGVPVKVDLPGMGENVQEHIAIRVNWSTYSLSIPPLYDVHQGVLTAGIKDSLKDHNIDFWCTPFLFASLEDISGNVESIYQKAKQLASKYANATDPILQGRREQYKLLAERFRPGSRRPTFEFIYIPPFGALSDSREGDRRISFSVVLNHLFSRGNIHVTSSDPLQSSRIDPHYFEEEIDLDMYVEAVKFARKLGEMSPIKEVIDYEIQPGPEVQTDEQLRGAYYVWHYGAHHGVMGAPGSELLNHFLIIDWIKSMCRTTWHTVGTCSMLPRDKGGVVDHNLKVYGTSNIRVADLSVVPLHFVGHSQSTVYAIAEQAAARIKGEL</sequence>
<comment type="caution">
    <text evidence="1">The sequence shown here is derived from an EMBL/GenBank/DDBJ whole genome shotgun (WGS) entry which is preliminary data.</text>
</comment>
<name>A0ACC1TEU7_9APHY</name>
<evidence type="ECO:0000313" key="1">
    <source>
        <dbReference type="EMBL" id="KAJ3559639.1"/>
    </source>
</evidence>
<reference evidence="1" key="1">
    <citation type="submission" date="2022-07" db="EMBL/GenBank/DDBJ databases">
        <title>Genome Sequence of Phlebia brevispora.</title>
        <authorList>
            <person name="Buettner E."/>
        </authorList>
    </citation>
    <scope>NUCLEOTIDE SEQUENCE</scope>
    <source>
        <strain evidence="1">MPL23</strain>
    </source>
</reference>
<keyword evidence="2" id="KW-1185">Reference proteome</keyword>
<dbReference type="Proteomes" id="UP001148662">
    <property type="component" value="Unassembled WGS sequence"/>
</dbReference>
<organism evidence="1 2">
    <name type="scientific">Phlebia brevispora</name>
    <dbReference type="NCBI Taxonomy" id="194682"/>
    <lineage>
        <taxon>Eukaryota</taxon>
        <taxon>Fungi</taxon>
        <taxon>Dikarya</taxon>
        <taxon>Basidiomycota</taxon>
        <taxon>Agaricomycotina</taxon>
        <taxon>Agaricomycetes</taxon>
        <taxon>Polyporales</taxon>
        <taxon>Meruliaceae</taxon>
        <taxon>Phlebia</taxon>
    </lineage>
</organism>